<dbReference type="OrthoDB" id="5394557at2759"/>
<evidence type="ECO:0000313" key="3">
    <source>
        <dbReference type="Proteomes" id="UP000002499"/>
    </source>
</evidence>
<dbReference type="HOGENOM" id="CLU_780938_0_0_1"/>
<name>E9DYZ0_METAQ</name>
<sequence length="338" mass="35922">MTSVYAAGSERFDAAETMAQETHAPIVEMLELSHVSSQEVQGVRSTGLYNISVSRKYSGRNSIASPALASPSIYTHNMMSFVGQDSLGDQSDMAYGSGSKPYHQVQEWTNGYGDDQPMDFETTHQGAQGNDHQYMMGPYRSAVNPMVVRGNSMAYMDACGGYGYNNAPGRQAPAGDAGYSFSSAVPCYSESTVGNGEKMASLSSSRSRPGSESTISRRTSAVSNGTDHSGLMDISGSNYHGYDTSALASYHGGSMDRSTDMYTTAPPVDEFGQGNSLRSSLPGFSYRYTDTTPEGGVVPVLDDHQYLVQGRGSYLGTISPAENGTINCRGNASAGLHS</sequence>
<organism evidence="3">
    <name type="scientific">Metarhizium acridum (strain CQMa 102)</name>
    <dbReference type="NCBI Taxonomy" id="655827"/>
    <lineage>
        <taxon>Eukaryota</taxon>
        <taxon>Fungi</taxon>
        <taxon>Dikarya</taxon>
        <taxon>Ascomycota</taxon>
        <taxon>Pezizomycotina</taxon>
        <taxon>Sordariomycetes</taxon>
        <taxon>Hypocreomycetidae</taxon>
        <taxon>Hypocreales</taxon>
        <taxon>Clavicipitaceae</taxon>
        <taxon>Metarhizium</taxon>
    </lineage>
</organism>
<feature type="region of interest" description="Disordered" evidence="1">
    <location>
        <begin position="194"/>
        <end position="230"/>
    </location>
</feature>
<keyword evidence="3" id="KW-1185">Reference proteome</keyword>
<dbReference type="EMBL" id="GL698484">
    <property type="protein sequence ID" value="EFY91167.1"/>
    <property type="molecule type" value="Genomic_DNA"/>
</dbReference>
<dbReference type="Proteomes" id="UP000002499">
    <property type="component" value="Unassembled WGS sequence"/>
</dbReference>
<dbReference type="AlphaFoldDB" id="E9DYZ0"/>
<gene>
    <name evidence="2" type="ORF">MAC_02838</name>
</gene>
<reference evidence="2 3" key="1">
    <citation type="journal article" date="2011" name="PLoS Genet.">
        <title>Genome sequencing and comparative transcriptomics of the model entomopathogenic fungi Metarhizium anisopliae and M. acridum.</title>
        <authorList>
            <person name="Gao Q."/>
            <person name="Jin K."/>
            <person name="Ying S.H."/>
            <person name="Zhang Y."/>
            <person name="Xiao G."/>
            <person name="Shang Y."/>
            <person name="Duan Z."/>
            <person name="Hu X."/>
            <person name="Xie X.Q."/>
            <person name="Zhou G."/>
            <person name="Peng G."/>
            <person name="Luo Z."/>
            <person name="Huang W."/>
            <person name="Wang B."/>
            <person name="Fang W."/>
            <person name="Wang S."/>
            <person name="Zhong Y."/>
            <person name="Ma L.J."/>
            <person name="St Leger R.J."/>
            <person name="Zhao G.P."/>
            <person name="Pei Y."/>
            <person name="Feng M.G."/>
            <person name="Xia Y."/>
            <person name="Wang C."/>
        </authorList>
    </citation>
    <scope>NUCLEOTIDE SEQUENCE [LARGE SCALE GENOMIC DNA]</scope>
    <source>
        <strain evidence="2 3">CQMa 102</strain>
    </source>
</reference>
<feature type="compositionally biased region" description="Low complexity" evidence="1">
    <location>
        <begin position="201"/>
        <end position="216"/>
    </location>
</feature>
<dbReference type="eggNOG" id="ENOG502RPUS">
    <property type="taxonomic scope" value="Eukaryota"/>
</dbReference>
<feature type="compositionally biased region" description="Polar residues" evidence="1">
    <location>
        <begin position="217"/>
        <end position="227"/>
    </location>
</feature>
<proteinExistence type="predicted"/>
<dbReference type="InParanoid" id="E9DYZ0"/>
<evidence type="ECO:0000256" key="1">
    <source>
        <dbReference type="SAM" id="MobiDB-lite"/>
    </source>
</evidence>
<evidence type="ECO:0000313" key="2">
    <source>
        <dbReference type="EMBL" id="EFY91167.1"/>
    </source>
</evidence>
<protein>
    <submittedName>
        <fullName evidence="2">Uncharacterized protein</fullName>
    </submittedName>
</protein>
<accession>E9DYZ0</accession>